<dbReference type="Proteomes" id="UP000594749">
    <property type="component" value="Chromosome"/>
</dbReference>
<dbReference type="SUPFAM" id="SSF54373">
    <property type="entry name" value="FAD-linked reductases, C-terminal domain"/>
    <property type="match status" value="1"/>
</dbReference>
<accession>A0A7M1LHJ7</accession>
<sequence length="446" mass="49323">MDIGIIGGGLSGLTTAFYINFFGEGKHKVTVLEREKVVGGKMRTHNENGFLVEEASNGYLSNRPDTTELVRLAGLDNMLLKSNDNARVRFIYKDKLYKMPEGVKDFMLSGIMSPLGKLRVACEYFIPQKKDDKEETLKEFGYRRVGKELTDTFLDPMVAGVYGSTPDKIAIRASFDKIVMMEQKFGGLIKAMIAMKSKSAAPTGVLMSFKGGCESFVKALAEKSKADIKLGYEVKSVEKKGDKFVVNGEFEFDKLIVSTPAYDAANLLGEILPDAVRRLNAIEYTPISVVGLGYENISHDLRGFGLLTTTSSKQPILGIVWDSSIFYDRAPENSDILRVMIGGQRDKDLALKSDEILTEFAKLGVRNTMGVIDEPKSVYVKRHEKGIPNYGLGHVENVQEIMKEAKRVNGLYLNSNAYKGVAMNDCIKNSRLTARDVLGLGNELKG</sequence>
<evidence type="ECO:0000313" key="8">
    <source>
        <dbReference type="EMBL" id="QOQ87326.1"/>
    </source>
</evidence>
<dbReference type="InterPro" id="IPR002937">
    <property type="entry name" value="Amino_oxidase"/>
</dbReference>
<feature type="domain" description="Amine oxidase" evidence="7">
    <location>
        <begin position="10"/>
        <end position="438"/>
    </location>
</feature>
<keyword evidence="9" id="KW-1185">Reference proteome</keyword>
<dbReference type="PANTHER" id="PTHR42923:SF3">
    <property type="entry name" value="PROTOPORPHYRINOGEN OXIDASE"/>
    <property type="match status" value="1"/>
</dbReference>
<dbReference type="EMBL" id="CP063078">
    <property type="protein sequence ID" value="QOQ87326.1"/>
    <property type="molecule type" value="Genomic_DNA"/>
</dbReference>
<dbReference type="AlphaFoldDB" id="A0A7M1LHJ7"/>
<comment type="subcellular location">
    <subcellularLocation>
        <location evidence="6">Cytoplasm</location>
    </subcellularLocation>
</comment>
<dbReference type="GO" id="GO:0004729">
    <property type="term" value="F:oxygen-dependent protoporphyrinogen oxidase activity"/>
    <property type="evidence" value="ECO:0007669"/>
    <property type="project" value="UniProtKB-UniRule"/>
</dbReference>
<reference evidence="8 9" key="1">
    <citation type="submission" date="2020-10" db="EMBL/GenBank/DDBJ databases">
        <title>Campylobacter and Helicobacter PacBio genomes.</title>
        <authorList>
            <person name="Lane C."/>
        </authorList>
    </citation>
    <scope>NUCLEOTIDE SEQUENCE [LARGE SCALE GENOMIC DNA]</scope>
    <source>
        <strain evidence="8 9">2016D-0077</strain>
    </source>
</reference>
<keyword evidence="6" id="KW-0963">Cytoplasm</keyword>
<dbReference type="OrthoDB" id="20837at2"/>
<dbReference type="Gene3D" id="3.50.50.60">
    <property type="entry name" value="FAD/NAD(P)-binding domain"/>
    <property type="match status" value="1"/>
</dbReference>
<evidence type="ECO:0000256" key="5">
    <source>
        <dbReference type="ARBA" id="ARBA00023133"/>
    </source>
</evidence>
<organism evidence="8 9">
    <name type="scientific">Campylobacter corcagiensis</name>
    <dbReference type="NCBI Taxonomy" id="1448857"/>
    <lineage>
        <taxon>Bacteria</taxon>
        <taxon>Pseudomonadati</taxon>
        <taxon>Campylobacterota</taxon>
        <taxon>Epsilonproteobacteria</taxon>
        <taxon>Campylobacterales</taxon>
        <taxon>Campylobacteraceae</taxon>
        <taxon>Campylobacter</taxon>
    </lineage>
</organism>
<dbReference type="SUPFAM" id="SSF51905">
    <property type="entry name" value="FAD/NAD(P)-binding domain"/>
    <property type="match status" value="1"/>
</dbReference>
<comment type="catalytic activity">
    <reaction evidence="6">
        <text>coproporphyrinogen III + 3 O2 = coproporphyrin III + 3 H2O2</text>
        <dbReference type="Rhea" id="RHEA:43436"/>
        <dbReference type="ChEBI" id="CHEBI:15379"/>
        <dbReference type="ChEBI" id="CHEBI:16240"/>
        <dbReference type="ChEBI" id="CHEBI:57309"/>
        <dbReference type="ChEBI" id="CHEBI:131725"/>
        <dbReference type="EC" id="1.3.3.15"/>
    </reaction>
</comment>
<proteinExistence type="inferred from homology"/>
<comment type="cofactor">
    <cofactor evidence="1 6">
        <name>FAD</name>
        <dbReference type="ChEBI" id="CHEBI:57692"/>
    </cofactor>
</comment>
<evidence type="ECO:0000256" key="3">
    <source>
        <dbReference type="ARBA" id="ARBA00022827"/>
    </source>
</evidence>
<dbReference type="GO" id="GO:0006783">
    <property type="term" value="P:heme biosynthetic process"/>
    <property type="evidence" value="ECO:0007669"/>
    <property type="project" value="UniProtKB-UniRule"/>
</dbReference>
<dbReference type="Gene3D" id="3.90.660.20">
    <property type="entry name" value="Protoporphyrinogen oxidase, mitochondrial, domain 2"/>
    <property type="match status" value="1"/>
</dbReference>
<name>A0A7M1LHJ7_9BACT</name>
<protein>
    <recommendedName>
        <fullName evidence="6">Coproporphyrinogen III oxidase</fullName>
        <ecNumber evidence="6">1.3.3.15</ecNumber>
    </recommendedName>
</protein>
<evidence type="ECO:0000256" key="4">
    <source>
        <dbReference type="ARBA" id="ARBA00023002"/>
    </source>
</evidence>
<keyword evidence="5 6" id="KW-0350">Heme biosynthesis</keyword>
<dbReference type="InterPro" id="IPR004572">
    <property type="entry name" value="Protoporphyrinogen_oxidase"/>
</dbReference>
<comment type="similarity">
    <text evidence="6">Belongs to the protoporphyrinogen/coproporphyrinogen oxidase family. Coproporphyrinogen III oxidase subfamily.</text>
</comment>
<dbReference type="Gene3D" id="1.10.3110.10">
    <property type="entry name" value="protoporphyrinogen ix oxidase, domain 3"/>
    <property type="match status" value="1"/>
</dbReference>
<keyword evidence="4 6" id="KW-0560">Oxidoreductase</keyword>
<comment type="pathway">
    <text evidence="6">Porphyrin-containing compound metabolism; protoheme biosynthesis.</text>
</comment>
<dbReference type="RefSeq" id="WP_025803897.1">
    <property type="nucleotide sequence ID" value="NZ_CP053842.1"/>
</dbReference>
<keyword evidence="2 6" id="KW-0285">Flavoprotein</keyword>
<dbReference type="InterPro" id="IPR036188">
    <property type="entry name" value="FAD/NAD-bd_sf"/>
</dbReference>
<evidence type="ECO:0000313" key="9">
    <source>
        <dbReference type="Proteomes" id="UP000594749"/>
    </source>
</evidence>
<gene>
    <name evidence="8" type="primary">hemG</name>
    <name evidence="8" type="ORF">IMC76_00440</name>
</gene>
<dbReference type="GO" id="GO:0005737">
    <property type="term" value="C:cytoplasm"/>
    <property type="evidence" value="ECO:0007669"/>
    <property type="project" value="UniProtKB-SubCell"/>
</dbReference>
<keyword evidence="3 6" id="KW-0274">FAD</keyword>
<dbReference type="InterPro" id="IPR050464">
    <property type="entry name" value="Zeta_carotene_desat/Oxidored"/>
</dbReference>
<evidence type="ECO:0000256" key="1">
    <source>
        <dbReference type="ARBA" id="ARBA00001974"/>
    </source>
</evidence>
<dbReference type="EC" id="1.3.3.15" evidence="6"/>
<dbReference type="NCBIfam" id="TIGR00562">
    <property type="entry name" value="proto_IX_ox"/>
    <property type="match status" value="1"/>
</dbReference>
<evidence type="ECO:0000259" key="7">
    <source>
        <dbReference type="Pfam" id="PF01593"/>
    </source>
</evidence>
<dbReference type="Pfam" id="PF01593">
    <property type="entry name" value="Amino_oxidase"/>
    <property type="match status" value="1"/>
</dbReference>
<dbReference type="PANTHER" id="PTHR42923">
    <property type="entry name" value="PROTOPORPHYRINOGEN OXIDASE"/>
    <property type="match status" value="1"/>
</dbReference>
<comment type="function">
    <text evidence="6">Involved in coproporphyrin-dependent heme b biosynthesis. Catalyzes the oxidation of coproporphyrinogen III to coproporphyrin III.</text>
</comment>
<evidence type="ECO:0000256" key="2">
    <source>
        <dbReference type="ARBA" id="ARBA00022630"/>
    </source>
</evidence>
<evidence type="ECO:0000256" key="6">
    <source>
        <dbReference type="RuleBase" id="RU364052"/>
    </source>
</evidence>